<feature type="transmembrane region" description="Helical" evidence="1">
    <location>
        <begin position="12"/>
        <end position="28"/>
    </location>
</feature>
<feature type="transmembrane region" description="Helical" evidence="1">
    <location>
        <begin position="57"/>
        <end position="76"/>
    </location>
</feature>
<evidence type="ECO:0000313" key="2">
    <source>
        <dbReference type="EMBL" id="RIW12234.1"/>
    </source>
</evidence>
<protein>
    <recommendedName>
        <fullName evidence="4">O-antigen ligase domain-containing protein</fullName>
    </recommendedName>
</protein>
<accession>A0A418PLY0</accession>
<comment type="caution">
    <text evidence="2">The sequence shown here is derived from an EMBL/GenBank/DDBJ whole genome shotgun (WGS) entry which is preliminary data.</text>
</comment>
<dbReference type="EMBL" id="QXML01000015">
    <property type="protein sequence ID" value="RIW12234.1"/>
    <property type="molecule type" value="Genomic_DNA"/>
</dbReference>
<reference evidence="2 3" key="1">
    <citation type="submission" date="2018-09" db="EMBL/GenBank/DDBJ databases">
        <authorList>
            <person name="Wang X."/>
            <person name="Du Z."/>
        </authorList>
    </citation>
    <scope>NUCLEOTIDE SEQUENCE [LARGE SCALE GENOMIC DNA]</scope>
    <source>
        <strain evidence="2 3">N3</strain>
    </source>
</reference>
<feature type="transmembrane region" description="Helical" evidence="1">
    <location>
        <begin position="82"/>
        <end position="103"/>
    </location>
</feature>
<dbReference type="AlphaFoldDB" id="A0A418PLY0"/>
<feature type="transmembrane region" description="Helical" evidence="1">
    <location>
        <begin position="34"/>
        <end position="50"/>
    </location>
</feature>
<evidence type="ECO:0000256" key="1">
    <source>
        <dbReference type="SAM" id="Phobius"/>
    </source>
</evidence>
<dbReference type="Proteomes" id="UP000283522">
    <property type="component" value="Unassembled WGS sequence"/>
</dbReference>
<evidence type="ECO:0008006" key="4">
    <source>
        <dbReference type="Google" id="ProtNLM"/>
    </source>
</evidence>
<organism evidence="2 3">
    <name type="scientific">Algoriphagus lacus</name>
    <dbReference type="NCBI Taxonomy" id="2056311"/>
    <lineage>
        <taxon>Bacteria</taxon>
        <taxon>Pseudomonadati</taxon>
        <taxon>Bacteroidota</taxon>
        <taxon>Cytophagia</taxon>
        <taxon>Cytophagales</taxon>
        <taxon>Cyclobacteriaceae</taxon>
        <taxon>Algoriphagus</taxon>
    </lineage>
</organism>
<evidence type="ECO:0000313" key="3">
    <source>
        <dbReference type="Proteomes" id="UP000283522"/>
    </source>
</evidence>
<keyword evidence="1" id="KW-1133">Transmembrane helix</keyword>
<gene>
    <name evidence="2" type="ORF">D0X99_19315</name>
</gene>
<feature type="transmembrane region" description="Helical" evidence="1">
    <location>
        <begin position="172"/>
        <end position="200"/>
    </location>
</feature>
<proteinExistence type="predicted"/>
<sequence>MNFRISLLPHQILYLNILVLGFLSFLGLNLFNPSILFEALLFVTFFIYLSTIQKDVLWIPIVSLTYVTLSLIYAVIIEKNHILDFFLIFKSFVYLVIISQFVGKNSLTPEYVRKIYLVVLGLFFLKYLFLVLQGTARQSIRVFDESNFELMMLSCLFLLDYRNRRELNYLEIMLLLITFFLSGSRSGLVIIVFLIGALFLKNLNKRNFFILLLFAPIGIGMIYFIFLTRSEGDTLESIDRYIFFMSFLKEVKDWTFFDFLVGSERITALSPETCGKLNYYEKLLSFRNDGTCYSVILHSFIIRVIFDHGLIGFSFLCLSVYHLVRKSGTDRFISFLILMILILNSLSVSAFNSVYAMLGVSLFLTSKNPEIIVKNDK</sequence>
<feature type="transmembrane region" description="Helical" evidence="1">
    <location>
        <begin position="207"/>
        <end position="226"/>
    </location>
</feature>
<keyword evidence="3" id="KW-1185">Reference proteome</keyword>
<feature type="transmembrane region" description="Helical" evidence="1">
    <location>
        <begin position="115"/>
        <end position="136"/>
    </location>
</feature>
<keyword evidence="1" id="KW-0812">Transmembrane</keyword>
<feature type="transmembrane region" description="Helical" evidence="1">
    <location>
        <begin position="300"/>
        <end position="324"/>
    </location>
</feature>
<name>A0A418PLY0_9BACT</name>
<feature type="transmembrane region" description="Helical" evidence="1">
    <location>
        <begin position="336"/>
        <end position="358"/>
    </location>
</feature>
<keyword evidence="1" id="KW-0472">Membrane</keyword>